<reference evidence="1 2" key="1">
    <citation type="submission" date="2018-11" db="EMBL/GenBank/DDBJ databases">
        <title>Complete genome sequence of Paenibacillus baekrokdamisoli strain KCTC 33723.</title>
        <authorList>
            <person name="Kang S.W."/>
            <person name="Lee K.C."/>
            <person name="Kim K.K."/>
            <person name="Kim J.S."/>
            <person name="Kim D.S."/>
            <person name="Ko S.H."/>
            <person name="Yang S.H."/>
            <person name="Lee J.S."/>
        </authorList>
    </citation>
    <scope>NUCLEOTIDE SEQUENCE [LARGE SCALE GENOMIC DNA]</scope>
    <source>
        <strain evidence="1 2">KCTC 33723</strain>
    </source>
</reference>
<accession>A0A3G9J1D1</accession>
<evidence type="ECO:0000313" key="1">
    <source>
        <dbReference type="EMBL" id="BBH22175.1"/>
    </source>
</evidence>
<dbReference type="OrthoDB" id="2678663at2"/>
<protein>
    <submittedName>
        <fullName evidence="1">Uncharacterized protein</fullName>
    </submittedName>
</protein>
<gene>
    <name evidence="1" type="ORF">Back11_35200</name>
</gene>
<organism evidence="1 2">
    <name type="scientific">Paenibacillus baekrokdamisoli</name>
    <dbReference type="NCBI Taxonomy" id="1712516"/>
    <lineage>
        <taxon>Bacteria</taxon>
        <taxon>Bacillati</taxon>
        <taxon>Bacillota</taxon>
        <taxon>Bacilli</taxon>
        <taxon>Bacillales</taxon>
        <taxon>Paenibacillaceae</taxon>
        <taxon>Paenibacillus</taxon>
    </lineage>
</organism>
<dbReference type="Proteomes" id="UP000275368">
    <property type="component" value="Chromosome"/>
</dbReference>
<proteinExistence type="predicted"/>
<name>A0A3G9J1D1_9BACL</name>
<dbReference type="KEGG" id="pbk:Back11_35200"/>
<dbReference type="AlphaFoldDB" id="A0A3G9J1D1"/>
<dbReference type="EMBL" id="AP019308">
    <property type="protein sequence ID" value="BBH22175.1"/>
    <property type="molecule type" value="Genomic_DNA"/>
</dbReference>
<dbReference type="RefSeq" id="WP_125659831.1">
    <property type="nucleotide sequence ID" value="NZ_AP019308.1"/>
</dbReference>
<sequence length="241" mass="27972">MTSWQGARILFQYEMRRSWVGLLVTIAFSTYFSVVTMPIFTELLSSKESIHDYGWVGDLFYMTMLPAMCFFMHRSTLKSWNNNIYTRRIAYWRTMPIGITSIVMARMLQLLTVLLIVATFFFTIQYLFVAEIRNLMTPGQYIIFVLFWIGYALAVGSTYVIFEILVDGKTYFFICLGYAGVYLAISLVFWRTHSEIVVRSMEVAHNGEVLWPVCSLLIAFIVVAIASLTIRRKLETRNLLN</sequence>
<keyword evidence="2" id="KW-1185">Reference proteome</keyword>
<evidence type="ECO:0000313" key="2">
    <source>
        <dbReference type="Proteomes" id="UP000275368"/>
    </source>
</evidence>